<dbReference type="PANTHER" id="PTHR32295">
    <property type="entry name" value="IQ-DOMAIN 5-RELATED"/>
    <property type="match status" value="1"/>
</dbReference>
<protein>
    <submittedName>
        <fullName evidence="4">IQ-domain 20</fullName>
    </submittedName>
</protein>
<comment type="similarity">
    <text evidence="2">Belongs to the IQD family.</text>
</comment>
<dbReference type="GO" id="GO:0005516">
    <property type="term" value="F:calmodulin binding"/>
    <property type="evidence" value="ECO:0007669"/>
    <property type="project" value="UniProtKB-KW"/>
</dbReference>
<evidence type="ECO:0000256" key="2">
    <source>
        <dbReference type="ARBA" id="ARBA00024341"/>
    </source>
</evidence>
<dbReference type="EMBL" id="CACSLK010030184">
    <property type="protein sequence ID" value="CAA0836783.1"/>
    <property type="molecule type" value="Genomic_DNA"/>
</dbReference>
<evidence type="ECO:0000256" key="1">
    <source>
        <dbReference type="ARBA" id="ARBA00022860"/>
    </source>
</evidence>
<organism evidence="4 5">
    <name type="scientific">Striga hermonthica</name>
    <name type="common">Purple witchweed</name>
    <name type="synonym">Buchnera hermonthica</name>
    <dbReference type="NCBI Taxonomy" id="68872"/>
    <lineage>
        <taxon>Eukaryota</taxon>
        <taxon>Viridiplantae</taxon>
        <taxon>Streptophyta</taxon>
        <taxon>Embryophyta</taxon>
        <taxon>Tracheophyta</taxon>
        <taxon>Spermatophyta</taxon>
        <taxon>Magnoliopsida</taxon>
        <taxon>eudicotyledons</taxon>
        <taxon>Gunneridae</taxon>
        <taxon>Pentapetalae</taxon>
        <taxon>asterids</taxon>
        <taxon>lamiids</taxon>
        <taxon>Lamiales</taxon>
        <taxon>Orobanchaceae</taxon>
        <taxon>Buchnereae</taxon>
        <taxon>Striga</taxon>
    </lineage>
</organism>
<dbReference type="PROSITE" id="PS50096">
    <property type="entry name" value="IQ"/>
    <property type="match status" value="2"/>
</dbReference>
<reference evidence="4" key="1">
    <citation type="submission" date="2019-12" db="EMBL/GenBank/DDBJ databases">
        <authorList>
            <person name="Scholes J."/>
        </authorList>
    </citation>
    <scope>NUCLEOTIDE SEQUENCE</scope>
</reference>
<evidence type="ECO:0000313" key="4">
    <source>
        <dbReference type="EMBL" id="CAA0836783.1"/>
    </source>
</evidence>
<accession>A0A9N7RMU5</accession>
<dbReference type="Proteomes" id="UP001153555">
    <property type="component" value="Unassembled WGS sequence"/>
</dbReference>
<dbReference type="PANTHER" id="PTHR32295:SF108">
    <property type="entry name" value="PROTEIN IQ-DOMAIN 20"/>
    <property type="match status" value="1"/>
</dbReference>
<dbReference type="AlphaFoldDB" id="A0A9N7RMU5"/>
<dbReference type="InterPro" id="IPR027417">
    <property type="entry name" value="P-loop_NTPase"/>
</dbReference>
<dbReference type="InterPro" id="IPR000048">
    <property type="entry name" value="IQ_motif_EF-hand-BS"/>
</dbReference>
<keyword evidence="1" id="KW-0112">Calmodulin-binding</keyword>
<name>A0A9N7RMU5_STRHE</name>
<evidence type="ECO:0000313" key="5">
    <source>
        <dbReference type="Proteomes" id="UP001153555"/>
    </source>
</evidence>
<evidence type="ECO:0000256" key="3">
    <source>
        <dbReference type="ARBA" id="ARBA00045534"/>
    </source>
</evidence>
<dbReference type="SUPFAM" id="SSF52540">
    <property type="entry name" value="P-loop containing nucleoside triphosphate hydrolases"/>
    <property type="match status" value="1"/>
</dbReference>
<dbReference type="Gene3D" id="1.20.5.190">
    <property type="match status" value="1"/>
</dbReference>
<dbReference type="OrthoDB" id="694295at2759"/>
<comment type="caution">
    <text evidence="4">The sequence shown here is derived from an EMBL/GenBank/DDBJ whole genome shotgun (WGS) entry which is preliminary data.</text>
</comment>
<proteinExistence type="inferred from homology"/>
<sequence length="150" mass="17149">MARNKNCLLWMAIRRIKLLRATRPTSQNQDSTTVFHIVHTNNGSFGCEDFNSTSNCTTPQEEARDDNACLDFTYREDHAAIAIQTWFRGHLARRGYRALRSLVKLQAVVRGVVVRRQARIALHCMHALARLQVIVHARWAATHQQLITGD</sequence>
<keyword evidence="5" id="KW-1185">Reference proteome</keyword>
<gene>
    <name evidence="4" type="ORF">SHERM_03833</name>
</gene>
<dbReference type="Pfam" id="PF00612">
    <property type="entry name" value="IQ"/>
    <property type="match status" value="2"/>
</dbReference>
<dbReference type="SMART" id="SM00015">
    <property type="entry name" value="IQ"/>
    <property type="match status" value="2"/>
</dbReference>
<comment type="function">
    <text evidence="3">May be involved in cooperative interactions with calmodulins or calmodulin-like proteins. Recruits calmodulin proteins to microtubules, thus being a potential scaffold in cellular signaling and trafficking. May associate with nucleic acids and regulate gene expression at the transcriptional or post-transcriptional level.</text>
</comment>